<evidence type="ECO:0000313" key="2">
    <source>
        <dbReference type="Proteomes" id="UP001459277"/>
    </source>
</evidence>
<evidence type="ECO:0000313" key="1">
    <source>
        <dbReference type="EMBL" id="KAL0013725.1"/>
    </source>
</evidence>
<comment type="caution">
    <text evidence="1">The sequence shown here is derived from an EMBL/GenBank/DDBJ whole genome shotgun (WGS) entry which is preliminary data.</text>
</comment>
<proteinExistence type="predicted"/>
<dbReference type="Proteomes" id="UP001459277">
    <property type="component" value="Unassembled WGS sequence"/>
</dbReference>
<accession>A0AAW2DSH5</accession>
<keyword evidence="2" id="KW-1185">Reference proteome</keyword>
<organism evidence="1 2">
    <name type="scientific">Lithocarpus litseifolius</name>
    <dbReference type="NCBI Taxonomy" id="425828"/>
    <lineage>
        <taxon>Eukaryota</taxon>
        <taxon>Viridiplantae</taxon>
        <taxon>Streptophyta</taxon>
        <taxon>Embryophyta</taxon>
        <taxon>Tracheophyta</taxon>
        <taxon>Spermatophyta</taxon>
        <taxon>Magnoliopsida</taxon>
        <taxon>eudicotyledons</taxon>
        <taxon>Gunneridae</taxon>
        <taxon>Pentapetalae</taxon>
        <taxon>rosids</taxon>
        <taxon>fabids</taxon>
        <taxon>Fagales</taxon>
        <taxon>Fagaceae</taxon>
        <taxon>Lithocarpus</taxon>
    </lineage>
</organism>
<dbReference type="AlphaFoldDB" id="A0AAW2DSH5"/>
<gene>
    <name evidence="1" type="ORF">SO802_000794</name>
</gene>
<evidence type="ECO:0008006" key="3">
    <source>
        <dbReference type="Google" id="ProtNLM"/>
    </source>
</evidence>
<sequence>MDGTGEWIYEEAKIKDIQHEFSKLYSSELCMAHIHSPVMNFSCCMLSEEERCKMGREVDEEEIRAALWSLKPFKAPGPDGLHARFFQYFWHDVQAFVCHEVKKAFAHVISKVLVARIRPLLNNLISPIQTAFVLRRRGVDNVVIAQELIYTMDRMKGQEGYMAVKVDLEKAYDRLEWSFIHKVLQAF</sequence>
<reference evidence="1 2" key="1">
    <citation type="submission" date="2024-01" db="EMBL/GenBank/DDBJ databases">
        <title>A telomere-to-telomere, gap-free genome of sweet tea (Lithocarpus litseifolius).</title>
        <authorList>
            <person name="Zhou J."/>
        </authorList>
    </citation>
    <scope>NUCLEOTIDE SEQUENCE [LARGE SCALE GENOMIC DNA]</scope>
    <source>
        <strain evidence="1">Zhou-2022a</strain>
        <tissue evidence="1">Leaf</tissue>
    </source>
</reference>
<dbReference type="PANTHER" id="PTHR19446">
    <property type="entry name" value="REVERSE TRANSCRIPTASES"/>
    <property type="match status" value="1"/>
</dbReference>
<name>A0AAW2DSH5_9ROSI</name>
<protein>
    <recommendedName>
        <fullName evidence="3">Reverse transcriptase domain-containing protein</fullName>
    </recommendedName>
</protein>
<dbReference type="EMBL" id="JAZDWU010000001">
    <property type="protein sequence ID" value="KAL0013725.1"/>
    <property type="molecule type" value="Genomic_DNA"/>
</dbReference>